<dbReference type="InterPro" id="IPR049552">
    <property type="entry name" value="PKS_DH_N"/>
</dbReference>
<dbReference type="GO" id="GO:1901336">
    <property type="term" value="P:lactone biosynthetic process"/>
    <property type="evidence" value="ECO:0007669"/>
    <property type="project" value="UniProtKB-ARBA"/>
</dbReference>
<evidence type="ECO:0000259" key="10">
    <source>
        <dbReference type="PROSITE" id="PS50075"/>
    </source>
</evidence>
<evidence type="ECO:0000256" key="2">
    <source>
        <dbReference type="ARBA" id="ARBA00022450"/>
    </source>
</evidence>
<dbReference type="PANTHER" id="PTHR43775">
    <property type="entry name" value="FATTY ACID SYNTHASE"/>
    <property type="match status" value="1"/>
</dbReference>
<gene>
    <name evidence="13" type="ORF">CEP54_013470</name>
</gene>
<dbReference type="InterPro" id="IPR014030">
    <property type="entry name" value="Ketoacyl_synth_N"/>
</dbReference>
<dbReference type="InterPro" id="IPR029063">
    <property type="entry name" value="SAM-dependent_MTases_sf"/>
</dbReference>
<dbReference type="InterPro" id="IPR020841">
    <property type="entry name" value="PKS_Beta-ketoAc_synthase_dom"/>
</dbReference>
<dbReference type="InterPro" id="IPR049551">
    <property type="entry name" value="PKS_DH_C"/>
</dbReference>
<dbReference type="InterPro" id="IPR020807">
    <property type="entry name" value="PKS_DH"/>
</dbReference>
<evidence type="ECO:0000256" key="1">
    <source>
        <dbReference type="ARBA" id="ARBA00005179"/>
    </source>
</evidence>
<dbReference type="InterPro" id="IPR016036">
    <property type="entry name" value="Malonyl_transacylase_ACP-bd"/>
</dbReference>
<dbReference type="InterPro" id="IPR057326">
    <property type="entry name" value="KR_dom"/>
</dbReference>
<dbReference type="InterPro" id="IPR036736">
    <property type="entry name" value="ACP-like_sf"/>
</dbReference>
<dbReference type="SUPFAM" id="SSF53901">
    <property type="entry name" value="Thiolase-like"/>
    <property type="match status" value="1"/>
</dbReference>
<feature type="active site" description="Proton acceptor; for dehydratase activity" evidence="9">
    <location>
        <position position="1015"/>
    </location>
</feature>
<dbReference type="InterPro" id="IPR050091">
    <property type="entry name" value="PKS_NRPS_Biosynth_Enz"/>
</dbReference>
<dbReference type="Pfam" id="PF00698">
    <property type="entry name" value="Acyl_transf_1"/>
    <property type="match status" value="1"/>
</dbReference>
<dbReference type="Gene3D" id="3.40.47.10">
    <property type="match status" value="1"/>
</dbReference>
<dbReference type="InterPro" id="IPR018201">
    <property type="entry name" value="Ketoacyl_synth_AS"/>
</dbReference>
<dbReference type="InterPro" id="IPR016035">
    <property type="entry name" value="Acyl_Trfase/lysoPLipase"/>
</dbReference>
<dbReference type="Pfam" id="PF02801">
    <property type="entry name" value="Ketoacyl-synt_C"/>
    <property type="match status" value="1"/>
</dbReference>
<dbReference type="SUPFAM" id="SSF53335">
    <property type="entry name" value="S-adenosyl-L-methionine-dependent methyltransferases"/>
    <property type="match status" value="1"/>
</dbReference>
<comment type="pathway">
    <text evidence="1">Secondary metabolite biosynthesis.</text>
</comment>
<keyword evidence="2" id="KW-0596">Phosphopantetheine</keyword>
<dbReference type="PROSITE" id="PS50075">
    <property type="entry name" value="CARRIER"/>
    <property type="match status" value="1"/>
</dbReference>
<dbReference type="FunFam" id="3.40.50.720:FF:000209">
    <property type="entry name" value="Polyketide synthase Pks12"/>
    <property type="match status" value="1"/>
</dbReference>
<keyword evidence="8" id="KW-0012">Acyltransferase</keyword>
<feature type="domain" description="Ketosynthase family 3 (KS3)" evidence="11">
    <location>
        <begin position="11"/>
        <end position="433"/>
    </location>
</feature>
<keyword evidence="3" id="KW-0597">Phosphoprotein</keyword>
<dbReference type="Gene3D" id="3.10.129.110">
    <property type="entry name" value="Polyketide synthase dehydratase"/>
    <property type="match status" value="1"/>
</dbReference>
<dbReference type="InterPro" id="IPR011032">
    <property type="entry name" value="GroES-like_sf"/>
</dbReference>
<dbReference type="InterPro" id="IPR049900">
    <property type="entry name" value="PKS_mFAS_DH"/>
</dbReference>
<dbReference type="EMBL" id="NKCI01000220">
    <property type="protein sequence ID" value="RSL47305.1"/>
    <property type="molecule type" value="Genomic_DNA"/>
</dbReference>
<dbReference type="Pfam" id="PF13602">
    <property type="entry name" value="ADH_zinc_N_2"/>
    <property type="match status" value="1"/>
</dbReference>
<keyword evidence="5" id="KW-0521">NADP</keyword>
<dbReference type="InterPro" id="IPR042104">
    <property type="entry name" value="PKS_dehydratase_sf"/>
</dbReference>
<dbReference type="Pfam" id="PF14765">
    <property type="entry name" value="PS-DH"/>
    <property type="match status" value="1"/>
</dbReference>
<dbReference type="InterPro" id="IPR014043">
    <property type="entry name" value="Acyl_transferase_dom"/>
</dbReference>
<dbReference type="PANTHER" id="PTHR43775:SF29">
    <property type="entry name" value="ASPERFURANONE POLYKETIDE SYNTHASE AFOG-RELATED"/>
    <property type="match status" value="1"/>
</dbReference>
<dbReference type="SMART" id="SM00826">
    <property type="entry name" value="PKS_DH"/>
    <property type="match status" value="1"/>
</dbReference>
<feature type="region of interest" description="N-terminal hotdog fold" evidence="9">
    <location>
        <begin position="983"/>
        <end position="1117"/>
    </location>
</feature>
<dbReference type="Pfam" id="PF23297">
    <property type="entry name" value="ACP_SdgA_C"/>
    <property type="match status" value="1"/>
</dbReference>
<dbReference type="InterPro" id="IPR036291">
    <property type="entry name" value="NAD(P)-bd_dom_sf"/>
</dbReference>
<dbReference type="Gene3D" id="3.30.70.3290">
    <property type="match status" value="1"/>
</dbReference>
<evidence type="ECO:0000256" key="9">
    <source>
        <dbReference type="PROSITE-ProRule" id="PRU01363"/>
    </source>
</evidence>
<keyword evidence="7" id="KW-0511">Multifunctional enzyme</keyword>
<dbReference type="CDD" id="cd00833">
    <property type="entry name" value="PKS"/>
    <property type="match status" value="1"/>
</dbReference>
<sequence length="2586" mass="282896">MDPTTDQSNHGNDIAVVGFSFKLPQNVDDVDSFWHVLQNRQNLMTRWPESRINAESFVSGTRNKFDCHGGHFINDDPAAFDAPFFSISTKEAAALDPMQRWTLETSYRAFENAGIPAEKLKGSRTGVFSASFTDDWSRMLAQDPENVEKTAATGTAPSLISNRVSWYFDLRGPSVHVDTACSSSLFAVDMACQSLRAGESSAALVTGSSLILTPTFTHFLSNLGFLSPDSKCWAFDHRANGYARGEGFIALLLKPLSAAVRDNDMIRSVIRATGSNQDGQTPSLTQPNPRAQEELIRHVYKKANLSFDKTRYVEAHGTGTPVGDPIEMKAIGRVFRSSRSASAPLYVGSVKSNIGHLEGSSGLAGVIKSIVSLEKGLIPPHALFEKINPDIDLEFYHAAIPIQEIVWPSDGLRRISVNSFGFGGTNTHVVLDDAYHYLQERGITGNHCTVAAAGPVLNDTTSMNGNGTNGTTKGVTFNRPINGASGTTNGLDNCRNEVSNGPLNDINHRGYGQRKSRLLVWSAADEKAVKRMVESQQAFFNNQVAGDPLKLDQFAYTLAARRSRMLWRTAAIVTDGPNDNISIAAAKPVRSSGEAGLAFVFTGQGAQYTGMGCDLVHQYPIFADTLERISKVYNGLGCEWQLLDELHNVDNINYPEYSQPLSTAIQLALVELLKSFNILPKAVIGHSSGEIAAAYAIGALSLESACKVSYFRGQLAGKLRATNSTAGAMISINLAEDHVPAYLDKLGITDVCVACINSPLNCTLSGPESAIDAVKEQADKDAIFVRKLKTGVAYHSPAMLAIADDYKQQMGHLEPATMSSAGSMISTVTGDSVPRAVLATAQYWVDNMVSPVRFVDAVGALSQQSSTWKAAFVGNMTDLVEIGPTAALRRPIADSLAAAGPRAKKIRYASVLYRGRPAVETTLEFAGQLFTCGHPVSITAVNQLDIDGPFLVDCPEYPFDHSKKYWSESRISRDFRLRGAVVGETLGQRVSDWNPLEPRWRNFLCTESEPWIADHNVSNTIVYPAAGMLVMAMEAVQQMVPPNRTVSGYSVKEARFMSPIVVGETWEDRTETTVELRPVQKPFEKCPTWYDIRIFCYRNKEWSQCFSASIQVQYEEDSLQVGVQQEKKLLDEDVLARYERAVKACTGPVDSHVFYRNAAEHGLRYGDWFQLLENLYWDGKNTAVASIDVSKTQFQSTSLVHPAVLDNVFHMLRASSQASASTSATNVPVKIVDAWFSASGWQSPQTRRLACCGVANVDQEAGEDGTIYALSDDGKVLMTIQHMITVAISRQEEGSTTARKLLHKAQWKPQLSLLDPQQLTQACVRSRIIKDDETMLAHHTELTSIMNIALDRTLRNMTVAEREKVPVSLERHMAWMRHHISTLEPTQRDDPEAPISDQQLEQRLQHIEEIRPPWKLHTSVVRELKNILLGAKDPLEVIFDSDLADVFYADMFAQICDERLRNFLDLASHENPGLRILEVGAGTGGFTGHVLTALQSLEKESGGLKLAEYTYTDISPMFFERASERWRAFEGRISFKTLDLERTLESQGFEVGSYDLVVAGSVLHATTDLVGTMKNVRTALKAGGRALILEVVAPEDVVVNFSFGLVPGWWLAREEWRKMSPLLNESQWDTCLQASGYSGNDLVLKDYEGQGYHICSIIVSTAVEAEAAHVDVSYKVLLVVEEASERQAELANHIRNLMSARSGEQSCSIMSLQNFQMTRPARDDVVLCLASLDNPFLYAISESKLVWVQHLMRHTRKLLWVSGSSIDDDTQLPFYSLAQGFFRSLRLEVAESQIVTLAIETRDATAAASAEHVMKVLLNSFLDPSSEELEYVVRQGLLETCRAAEDVRGNDALNSLLSPHSHPGTWSGGPPLCLSIKTVGTLDSLCFTEDMEHDTELAADEVEIEAKAWGVNFRDVLQALGRLEERTFGVDCAGIVTRLGSGCNDNFQLGDRVCMASPGCMRRNPRAPATSVIKIPRDEMSFVSAAAVIVPGMTAYHALVDVGRLAKGESVLIHSAAGATGQMAIAVAKMRGAFIYATVGSEEKKRFLVDVLGIPEDNIFHSRNTSFAQGVMRVTKGRGVDVVLNSLSGDALQASWGCISRRGRFVEIGKADIIANSGLPMSCFERNVSFSAVDLREILIEDPQVTAELLHKVMQFTQNTGATPTPVRAFPASQVEQAFRTLQNGKNIGRIVIEPAPDDIVPKYLLDRRPWKFDSNASYLIAGGSGGIGRAIMKWMATRGAKYLIVPSRSGASSPEAVGVIAQLESQGVCVVAPKCDVASEPALSSVLDECARTMPPIKGCINAALVLQDSMFENMTLTQWNLAVRAKVDTAWNLHRLLPRDLDFFILLSSLAGQIGQAGTSQYAAGCTFQDSLARYRVEHGQKAVSLDLGWMRDIGIVAETAAFQRQRVATDDMQQINGNELMALLTLCCDPTSSEASAEQSQILVGLRTPADFLAKGQKPPALLERPFFSGFSRILGTEVISSAGPAADPAALFRAAVEPEEKAQVVINSLLAKLAHAMSISPEDVELSRPLSSYGVDSLMAVELRNWIRRDFGAPVAVFDIMGGVPISAIGELVTARSTAIPH</sequence>
<dbReference type="Pfam" id="PF00109">
    <property type="entry name" value="ketoacyl-synt"/>
    <property type="match status" value="1"/>
</dbReference>
<dbReference type="GO" id="GO:0044550">
    <property type="term" value="P:secondary metabolite biosynthetic process"/>
    <property type="evidence" value="ECO:0007669"/>
    <property type="project" value="TreeGrafter"/>
</dbReference>
<dbReference type="InterPro" id="IPR009081">
    <property type="entry name" value="PP-bd_ACP"/>
</dbReference>
<dbReference type="SMART" id="SM00822">
    <property type="entry name" value="PKS_KR"/>
    <property type="match status" value="1"/>
</dbReference>
<dbReference type="CDD" id="cd05195">
    <property type="entry name" value="enoyl_red"/>
    <property type="match status" value="1"/>
</dbReference>
<dbReference type="OrthoDB" id="329835at2759"/>
<dbReference type="Gene3D" id="1.10.1200.10">
    <property type="entry name" value="ACP-like"/>
    <property type="match status" value="1"/>
</dbReference>
<dbReference type="SUPFAM" id="SSF51735">
    <property type="entry name" value="NAD(P)-binding Rossmann-fold domains"/>
    <property type="match status" value="2"/>
</dbReference>
<dbReference type="SUPFAM" id="SSF55048">
    <property type="entry name" value="Probable ACP-binding domain of malonyl-CoA ACP transacylase"/>
    <property type="match status" value="1"/>
</dbReference>
<feature type="domain" description="Carrier" evidence="10">
    <location>
        <begin position="2500"/>
        <end position="2581"/>
    </location>
</feature>
<feature type="region of interest" description="C-terminal hotdog fold" evidence="9">
    <location>
        <begin position="1146"/>
        <end position="1294"/>
    </location>
</feature>
<dbReference type="Pfam" id="PF08240">
    <property type="entry name" value="ADH_N"/>
    <property type="match status" value="1"/>
</dbReference>
<dbReference type="CDD" id="cd05274">
    <property type="entry name" value="KR_FAS_SDR_x"/>
    <property type="match status" value="1"/>
</dbReference>
<evidence type="ECO:0000313" key="14">
    <source>
        <dbReference type="Proteomes" id="UP000288168"/>
    </source>
</evidence>
<evidence type="ECO:0000259" key="12">
    <source>
        <dbReference type="PROSITE" id="PS52019"/>
    </source>
</evidence>
<dbReference type="Proteomes" id="UP000288168">
    <property type="component" value="Unassembled WGS sequence"/>
</dbReference>
<dbReference type="SUPFAM" id="SSF52151">
    <property type="entry name" value="FabD/lysophospholipase-like"/>
    <property type="match status" value="1"/>
</dbReference>
<dbReference type="SUPFAM" id="SSF47336">
    <property type="entry name" value="ACP-like"/>
    <property type="match status" value="1"/>
</dbReference>
<dbReference type="GO" id="GO:0031177">
    <property type="term" value="F:phosphopantetheine binding"/>
    <property type="evidence" value="ECO:0007669"/>
    <property type="project" value="InterPro"/>
</dbReference>
<keyword evidence="6" id="KW-0560">Oxidoreductase</keyword>
<dbReference type="GO" id="GO:0004315">
    <property type="term" value="F:3-oxoacyl-[acyl-carrier-protein] synthase activity"/>
    <property type="evidence" value="ECO:0007669"/>
    <property type="project" value="InterPro"/>
</dbReference>
<keyword evidence="4" id="KW-0808">Transferase</keyword>
<dbReference type="InterPro" id="IPR020843">
    <property type="entry name" value="ER"/>
</dbReference>
<dbReference type="InterPro" id="IPR014031">
    <property type="entry name" value="Ketoacyl_synth_C"/>
</dbReference>
<dbReference type="CDD" id="cd02440">
    <property type="entry name" value="AdoMet_MTases"/>
    <property type="match status" value="1"/>
</dbReference>
<feature type="domain" description="PKS/mFAS DH" evidence="12">
    <location>
        <begin position="983"/>
        <end position="1294"/>
    </location>
</feature>
<protein>
    <submittedName>
        <fullName evidence="13">Uncharacterized protein</fullName>
    </submittedName>
</protein>
<dbReference type="InterPro" id="IPR020806">
    <property type="entry name" value="PKS_PP-bd"/>
</dbReference>
<evidence type="ECO:0000256" key="7">
    <source>
        <dbReference type="ARBA" id="ARBA00023268"/>
    </source>
</evidence>
<dbReference type="InterPro" id="IPR013154">
    <property type="entry name" value="ADH-like_N"/>
</dbReference>
<dbReference type="InterPro" id="IPR016039">
    <property type="entry name" value="Thiolase-like"/>
</dbReference>
<dbReference type="SUPFAM" id="SSF50129">
    <property type="entry name" value="GroES-like"/>
    <property type="match status" value="1"/>
</dbReference>
<evidence type="ECO:0000256" key="5">
    <source>
        <dbReference type="ARBA" id="ARBA00022857"/>
    </source>
</evidence>
<dbReference type="PROSITE" id="PS00606">
    <property type="entry name" value="KS3_1"/>
    <property type="match status" value="1"/>
</dbReference>
<dbReference type="Gene3D" id="3.40.366.10">
    <property type="entry name" value="Malonyl-Coenzyme A Acyl Carrier Protein, domain 2"/>
    <property type="match status" value="1"/>
</dbReference>
<dbReference type="Gene3D" id="3.90.180.10">
    <property type="entry name" value="Medium-chain alcohol dehydrogenases, catalytic domain"/>
    <property type="match status" value="1"/>
</dbReference>
<dbReference type="InterPro" id="IPR013217">
    <property type="entry name" value="Methyltransf_12"/>
</dbReference>
<dbReference type="InterPro" id="IPR006162">
    <property type="entry name" value="Ppantetheine_attach_site"/>
</dbReference>
<proteinExistence type="predicted"/>
<dbReference type="Pfam" id="PF08659">
    <property type="entry name" value="KR"/>
    <property type="match status" value="1"/>
</dbReference>
<dbReference type="GO" id="GO:0016491">
    <property type="term" value="F:oxidoreductase activity"/>
    <property type="evidence" value="ECO:0007669"/>
    <property type="project" value="UniProtKB-KW"/>
</dbReference>
<dbReference type="Gene3D" id="3.40.50.720">
    <property type="entry name" value="NAD(P)-binding Rossmann-like Domain"/>
    <property type="match status" value="1"/>
</dbReference>
<dbReference type="GO" id="GO:0006633">
    <property type="term" value="P:fatty acid biosynthetic process"/>
    <property type="evidence" value="ECO:0007669"/>
    <property type="project" value="InterPro"/>
</dbReference>
<dbReference type="InterPro" id="IPR013968">
    <property type="entry name" value="PKS_KR"/>
</dbReference>
<dbReference type="PROSITE" id="PS52019">
    <property type="entry name" value="PKS_MFAS_DH"/>
    <property type="match status" value="1"/>
</dbReference>
<dbReference type="SMART" id="SM00827">
    <property type="entry name" value="PKS_AT"/>
    <property type="match status" value="1"/>
</dbReference>
<evidence type="ECO:0000256" key="6">
    <source>
        <dbReference type="ARBA" id="ARBA00023002"/>
    </source>
</evidence>
<evidence type="ECO:0000313" key="13">
    <source>
        <dbReference type="EMBL" id="RSL47305.1"/>
    </source>
</evidence>
<dbReference type="SMART" id="SM00825">
    <property type="entry name" value="PKS_KS"/>
    <property type="match status" value="1"/>
</dbReference>
<dbReference type="SMART" id="SM00823">
    <property type="entry name" value="PKS_PP"/>
    <property type="match status" value="1"/>
</dbReference>
<dbReference type="PROSITE" id="PS52004">
    <property type="entry name" value="KS3_2"/>
    <property type="match status" value="1"/>
</dbReference>
<keyword evidence="14" id="KW-1185">Reference proteome</keyword>
<accession>A0A428P2R9</accession>
<dbReference type="GO" id="GO:0004312">
    <property type="term" value="F:fatty acid synthase activity"/>
    <property type="evidence" value="ECO:0007669"/>
    <property type="project" value="TreeGrafter"/>
</dbReference>
<evidence type="ECO:0000256" key="3">
    <source>
        <dbReference type="ARBA" id="ARBA00022553"/>
    </source>
</evidence>
<evidence type="ECO:0000259" key="11">
    <source>
        <dbReference type="PROSITE" id="PS52004"/>
    </source>
</evidence>
<evidence type="ECO:0000256" key="4">
    <source>
        <dbReference type="ARBA" id="ARBA00022679"/>
    </source>
</evidence>
<comment type="caution">
    <text evidence="13">The sequence shown here is derived from an EMBL/GenBank/DDBJ whole genome shotgun (WGS) entry which is preliminary data.</text>
</comment>
<dbReference type="SMART" id="SM00829">
    <property type="entry name" value="PKS_ER"/>
    <property type="match status" value="1"/>
</dbReference>
<dbReference type="InterPro" id="IPR001227">
    <property type="entry name" value="Ac_transferase_dom_sf"/>
</dbReference>
<dbReference type="PROSITE" id="PS00012">
    <property type="entry name" value="PHOSPHOPANTETHEINE"/>
    <property type="match status" value="1"/>
</dbReference>
<dbReference type="Pfam" id="PF08242">
    <property type="entry name" value="Methyltransf_12"/>
    <property type="match status" value="1"/>
</dbReference>
<feature type="active site" description="Proton donor; for dehydratase activity" evidence="9">
    <location>
        <position position="1206"/>
    </location>
</feature>
<name>A0A428P2R9_9HYPO</name>
<dbReference type="Gene3D" id="3.40.50.150">
    <property type="entry name" value="Vaccinia Virus protein VP39"/>
    <property type="match status" value="1"/>
</dbReference>
<reference evidence="13 14" key="1">
    <citation type="submission" date="2017-06" db="EMBL/GenBank/DDBJ databases">
        <title>Comparative genomic analysis of Ambrosia Fusariam Clade fungi.</title>
        <authorList>
            <person name="Stajich J.E."/>
            <person name="Carrillo J."/>
            <person name="Kijimoto T."/>
            <person name="Eskalen A."/>
            <person name="O'Donnell K."/>
            <person name="Kasson M."/>
        </authorList>
    </citation>
    <scope>NUCLEOTIDE SEQUENCE [LARGE SCALE GENOMIC DNA]</scope>
    <source>
        <strain evidence="13 14">NRRL62584</strain>
    </source>
</reference>
<dbReference type="Pfam" id="PF21089">
    <property type="entry name" value="PKS_DH_N"/>
    <property type="match status" value="1"/>
</dbReference>
<organism evidence="13 14">
    <name type="scientific">Fusarium duplospermum</name>
    <dbReference type="NCBI Taxonomy" id="1325734"/>
    <lineage>
        <taxon>Eukaryota</taxon>
        <taxon>Fungi</taxon>
        <taxon>Dikarya</taxon>
        <taxon>Ascomycota</taxon>
        <taxon>Pezizomycotina</taxon>
        <taxon>Sordariomycetes</taxon>
        <taxon>Hypocreomycetidae</taxon>
        <taxon>Hypocreales</taxon>
        <taxon>Nectriaceae</taxon>
        <taxon>Fusarium</taxon>
        <taxon>Fusarium solani species complex</taxon>
    </lineage>
</organism>
<evidence type="ECO:0000256" key="8">
    <source>
        <dbReference type="ARBA" id="ARBA00023315"/>
    </source>
</evidence>
<dbReference type="STRING" id="1325734.A0A428P2R9"/>